<dbReference type="Proteomes" id="UP000789405">
    <property type="component" value="Unassembled WGS sequence"/>
</dbReference>
<gene>
    <name evidence="2" type="ORF">DERYTH_LOCUS21363</name>
</gene>
<feature type="non-terminal residue" evidence="2">
    <location>
        <position position="1"/>
    </location>
</feature>
<protein>
    <submittedName>
        <fullName evidence="2">9215_t:CDS:1</fullName>
    </submittedName>
</protein>
<evidence type="ECO:0000313" key="3">
    <source>
        <dbReference type="Proteomes" id="UP000789405"/>
    </source>
</evidence>
<accession>A0A9N9JRB3</accession>
<organism evidence="2 3">
    <name type="scientific">Dentiscutata erythropus</name>
    <dbReference type="NCBI Taxonomy" id="1348616"/>
    <lineage>
        <taxon>Eukaryota</taxon>
        <taxon>Fungi</taxon>
        <taxon>Fungi incertae sedis</taxon>
        <taxon>Mucoromycota</taxon>
        <taxon>Glomeromycotina</taxon>
        <taxon>Glomeromycetes</taxon>
        <taxon>Diversisporales</taxon>
        <taxon>Gigasporaceae</taxon>
        <taxon>Dentiscutata</taxon>
    </lineage>
</organism>
<comment type="caution">
    <text evidence="2">The sequence shown here is derived from an EMBL/GenBank/DDBJ whole genome shotgun (WGS) entry which is preliminary data.</text>
</comment>
<sequence>GKKCSPKSNSQSPNINHCGTTTEALFSLLNDSFSFEISHTYNHIIVSPFFFSVHKGPTQNYTVSSINHLNDSSFVKTPLNIHPYGSAKAPQSSNIYTYETNEAFQDTFIDQLTTDVHEIPAQNNDSLTNSPSQNVRTSSISYSDVSSSLEILYPYNSNIINSPNIYTYKTNEAFQDIFIDQSFLLLSSSSVHEGSMQNNNPSINPSQNTTSSFTNYSNDSSSFNTTHLNIHPHGTTEVFQNTFID</sequence>
<evidence type="ECO:0000256" key="1">
    <source>
        <dbReference type="SAM" id="MobiDB-lite"/>
    </source>
</evidence>
<keyword evidence="3" id="KW-1185">Reference proteome</keyword>
<feature type="region of interest" description="Disordered" evidence="1">
    <location>
        <begin position="194"/>
        <end position="218"/>
    </location>
</feature>
<feature type="compositionally biased region" description="Low complexity" evidence="1">
    <location>
        <begin position="195"/>
        <end position="218"/>
    </location>
</feature>
<reference evidence="2" key="1">
    <citation type="submission" date="2021-06" db="EMBL/GenBank/DDBJ databases">
        <authorList>
            <person name="Kallberg Y."/>
            <person name="Tangrot J."/>
            <person name="Rosling A."/>
        </authorList>
    </citation>
    <scope>NUCLEOTIDE SEQUENCE</scope>
    <source>
        <strain evidence="2">MA453B</strain>
    </source>
</reference>
<proteinExistence type="predicted"/>
<dbReference type="OrthoDB" id="10611450at2759"/>
<dbReference type="AlphaFoldDB" id="A0A9N9JRB3"/>
<name>A0A9N9JRB3_9GLOM</name>
<evidence type="ECO:0000313" key="2">
    <source>
        <dbReference type="EMBL" id="CAG8790678.1"/>
    </source>
</evidence>
<dbReference type="EMBL" id="CAJVPY010027089">
    <property type="protein sequence ID" value="CAG8790678.1"/>
    <property type="molecule type" value="Genomic_DNA"/>
</dbReference>